<evidence type="ECO:0000313" key="3">
    <source>
        <dbReference type="Proteomes" id="UP000321491"/>
    </source>
</evidence>
<dbReference type="InterPro" id="IPR014245">
    <property type="entry name" value="Spore_III_AF"/>
</dbReference>
<gene>
    <name evidence="2" type="primary">spoIIIAF</name>
    <name evidence="2" type="ORF">CQU01_13710</name>
</gene>
<dbReference type="Proteomes" id="UP000321491">
    <property type="component" value="Unassembled WGS sequence"/>
</dbReference>
<reference evidence="2 3" key="1">
    <citation type="submission" date="2019-07" db="EMBL/GenBank/DDBJ databases">
        <title>Whole genome shotgun sequence of Cerasibacillus quisquiliarum NBRC 102429.</title>
        <authorList>
            <person name="Hosoyama A."/>
            <person name="Uohara A."/>
            <person name="Ohji S."/>
            <person name="Ichikawa N."/>
        </authorList>
    </citation>
    <scope>NUCLEOTIDE SEQUENCE [LARGE SCALE GENOMIC DNA]</scope>
    <source>
        <strain evidence="2 3">NBRC 102429</strain>
    </source>
</reference>
<feature type="transmembrane region" description="Helical" evidence="1">
    <location>
        <begin position="6"/>
        <end position="24"/>
    </location>
</feature>
<dbReference type="AlphaFoldDB" id="A0A511V090"/>
<keyword evidence="3" id="KW-1185">Reference proteome</keyword>
<evidence type="ECO:0000313" key="2">
    <source>
        <dbReference type="EMBL" id="GEN31133.1"/>
    </source>
</evidence>
<comment type="caution">
    <text evidence="2">The sequence shown here is derived from an EMBL/GenBank/DDBJ whole genome shotgun (WGS) entry which is preliminary data.</text>
</comment>
<dbReference type="EMBL" id="BJXW01000012">
    <property type="protein sequence ID" value="GEN31133.1"/>
    <property type="molecule type" value="Genomic_DNA"/>
</dbReference>
<evidence type="ECO:0000256" key="1">
    <source>
        <dbReference type="SAM" id="Phobius"/>
    </source>
</evidence>
<proteinExistence type="predicted"/>
<keyword evidence="1" id="KW-1133">Transmembrane helix</keyword>
<dbReference type="RefSeq" id="WP_170226650.1">
    <property type="nucleotide sequence ID" value="NZ_BJXW01000012.1"/>
</dbReference>
<name>A0A511V090_9BACI</name>
<dbReference type="Pfam" id="PF09581">
    <property type="entry name" value="Spore_III_AF"/>
    <property type="match status" value="1"/>
</dbReference>
<organism evidence="2 3">
    <name type="scientific">Cerasibacillus quisquiliarum</name>
    <dbReference type="NCBI Taxonomy" id="227865"/>
    <lineage>
        <taxon>Bacteria</taxon>
        <taxon>Bacillati</taxon>
        <taxon>Bacillota</taxon>
        <taxon>Bacilli</taxon>
        <taxon>Bacillales</taxon>
        <taxon>Bacillaceae</taxon>
        <taxon>Cerasibacillus</taxon>
    </lineage>
</organism>
<sequence>MTYIINWTSQIIVYILLAMMIDFLTPKDTLQKYIRFVVGLILILLFLQPVLQVFQIDLKSSMNRIFTQHIYSDEQYHSEIQLEKMIENEKKEIESTQHAYILEQMAVQLRELAEQPLREEFDVTIESIDFQFTNEQDFSYESLQEVIVYVTSHDKKQEGVVQDVSEVKIDTKEQKEKASFTHTDEMTDRLEEIWQITDKSIVIMWEG</sequence>
<keyword evidence="1" id="KW-0472">Membrane</keyword>
<protein>
    <submittedName>
        <fullName evidence="2">Stage III sporulation protein AF</fullName>
    </submittedName>
</protein>
<accession>A0A511V090</accession>
<keyword evidence="1" id="KW-0812">Transmembrane</keyword>
<dbReference type="NCBIfam" id="TIGR02896">
    <property type="entry name" value="spore_III_AF"/>
    <property type="match status" value="1"/>
</dbReference>
<feature type="transmembrane region" description="Helical" evidence="1">
    <location>
        <begin position="36"/>
        <end position="54"/>
    </location>
</feature>